<comment type="cofactor">
    <cofactor evidence="1">
        <name>thiamine diphosphate</name>
        <dbReference type="ChEBI" id="CHEBI:58937"/>
    </cofactor>
</comment>
<dbReference type="Gene3D" id="3.40.50.970">
    <property type="match status" value="1"/>
</dbReference>
<dbReference type="Proteomes" id="UP000228996">
    <property type="component" value="Unassembled WGS sequence"/>
</dbReference>
<dbReference type="GO" id="GO:0046872">
    <property type="term" value="F:metal ion binding"/>
    <property type="evidence" value="ECO:0007669"/>
    <property type="project" value="UniProtKB-KW"/>
</dbReference>
<evidence type="ECO:0000256" key="3">
    <source>
        <dbReference type="ARBA" id="ARBA00022679"/>
    </source>
</evidence>
<accession>A0A2M6XDF5</accession>
<dbReference type="GO" id="GO:0016740">
    <property type="term" value="F:transferase activity"/>
    <property type="evidence" value="ECO:0007669"/>
    <property type="project" value="UniProtKB-KW"/>
</dbReference>
<evidence type="ECO:0000313" key="7">
    <source>
        <dbReference type="EMBL" id="PIU03684.1"/>
    </source>
</evidence>
<dbReference type="InterPro" id="IPR049557">
    <property type="entry name" value="Transketolase_CS"/>
</dbReference>
<comment type="similarity">
    <text evidence="2">Belongs to the transketolase family.</text>
</comment>
<evidence type="ECO:0000256" key="4">
    <source>
        <dbReference type="ARBA" id="ARBA00022723"/>
    </source>
</evidence>
<dbReference type="SUPFAM" id="SSF52518">
    <property type="entry name" value="Thiamin diphosphate-binding fold (THDP-binding)"/>
    <property type="match status" value="1"/>
</dbReference>
<dbReference type="PANTHER" id="PTHR47514">
    <property type="entry name" value="TRANSKETOLASE N-TERMINAL SECTION-RELATED"/>
    <property type="match status" value="1"/>
</dbReference>
<evidence type="ECO:0000313" key="8">
    <source>
        <dbReference type="Proteomes" id="UP000228996"/>
    </source>
</evidence>
<proteinExistence type="inferred from homology"/>
<keyword evidence="3" id="KW-0808">Transferase</keyword>
<keyword evidence="4" id="KW-0479">Metal-binding</keyword>
<evidence type="ECO:0000256" key="2">
    <source>
        <dbReference type="ARBA" id="ARBA00007131"/>
    </source>
</evidence>
<name>A0A2M6XDF5_9BACT</name>
<dbReference type="PANTHER" id="PTHR47514:SF1">
    <property type="entry name" value="TRANSKETOLASE N-TERMINAL SECTION-RELATED"/>
    <property type="match status" value="1"/>
</dbReference>
<comment type="caution">
    <text evidence="7">The sequence shown here is derived from an EMBL/GenBank/DDBJ whole genome shotgun (WGS) entry which is preliminary data.</text>
</comment>
<sequence length="257" mass="28141">MDSNDLPQISKKVRRQILEMIYQAGSGHLAGSLSSTDLLVSLYFGGILNKNDKFVLSCGHYAPALYAVLANAGKFPEKELKTFGQLGTRLQTHPHNLSLPGIETSSGPLGLGLAQAAGMAMGIKPNRIYCLMSDGEQDEGGVWETVMFAAKYKLDNLVAIIDKNGIQIDGKTSEIMPTEDLAAKYISFGWEVFEIDGHVFGQVLNALEFAKTVKDKPVVIIARTIAGKGVSFMEGKWEWHYASLSKELFNKALKELR</sequence>
<evidence type="ECO:0000259" key="6">
    <source>
        <dbReference type="Pfam" id="PF00456"/>
    </source>
</evidence>
<keyword evidence="5" id="KW-0786">Thiamine pyrophosphate</keyword>
<dbReference type="InterPro" id="IPR005474">
    <property type="entry name" value="Transketolase_N"/>
</dbReference>
<dbReference type="PROSITE" id="PS00801">
    <property type="entry name" value="TRANSKETOLASE_1"/>
    <property type="match status" value="1"/>
</dbReference>
<evidence type="ECO:0000256" key="1">
    <source>
        <dbReference type="ARBA" id="ARBA00001964"/>
    </source>
</evidence>
<dbReference type="InterPro" id="IPR029061">
    <property type="entry name" value="THDP-binding"/>
</dbReference>
<gene>
    <name evidence="7" type="ORF">COT44_01805</name>
</gene>
<dbReference type="Pfam" id="PF00456">
    <property type="entry name" value="Transketolase_N"/>
    <property type="match status" value="1"/>
</dbReference>
<dbReference type="EMBL" id="PEYO01000010">
    <property type="protein sequence ID" value="PIU03684.1"/>
    <property type="molecule type" value="Genomic_DNA"/>
</dbReference>
<dbReference type="CDD" id="cd02012">
    <property type="entry name" value="TPP_TK"/>
    <property type="match status" value="1"/>
</dbReference>
<feature type="domain" description="Transketolase N-terminal" evidence="6">
    <location>
        <begin position="12"/>
        <end position="247"/>
    </location>
</feature>
<evidence type="ECO:0000256" key="5">
    <source>
        <dbReference type="ARBA" id="ARBA00023052"/>
    </source>
</evidence>
<organism evidence="7 8">
    <name type="scientific">Candidatus Shapirobacteria bacterium CG08_land_8_20_14_0_20_39_18</name>
    <dbReference type="NCBI Taxonomy" id="1974883"/>
    <lineage>
        <taxon>Bacteria</taxon>
        <taxon>Candidatus Shapironibacteriota</taxon>
    </lineage>
</organism>
<reference evidence="8" key="1">
    <citation type="submission" date="2017-09" db="EMBL/GenBank/DDBJ databases">
        <title>Depth-based differentiation of microbial function through sediment-hosted aquifers and enrichment of novel symbionts in the deep terrestrial subsurface.</title>
        <authorList>
            <person name="Probst A.J."/>
            <person name="Ladd B."/>
            <person name="Jarett J.K."/>
            <person name="Geller-Mcgrath D.E."/>
            <person name="Sieber C.M.K."/>
            <person name="Emerson J.B."/>
            <person name="Anantharaman K."/>
            <person name="Thomas B.C."/>
            <person name="Malmstrom R."/>
            <person name="Stieglmeier M."/>
            <person name="Klingl A."/>
            <person name="Woyke T."/>
            <person name="Ryan C.M."/>
            <person name="Banfield J.F."/>
        </authorList>
    </citation>
    <scope>NUCLEOTIDE SEQUENCE [LARGE SCALE GENOMIC DNA]</scope>
</reference>
<dbReference type="AlphaFoldDB" id="A0A2M6XDF5"/>
<protein>
    <submittedName>
        <fullName evidence="7">Transketolase</fullName>
    </submittedName>
</protein>